<dbReference type="Pfam" id="PF03171">
    <property type="entry name" value="2OG-FeII_Oxy"/>
    <property type="match status" value="1"/>
</dbReference>
<comment type="caution">
    <text evidence="4">The sequence shown here is derived from an EMBL/GenBank/DDBJ whole genome shotgun (WGS) entry which is preliminary data.</text>
</comment>
<dbReference type="AlphaFoldDB" id="A0AA88RJL4"/>
<evidence type="ECO:0000313" key="5">
    <source>
        <dbReference type="Proteomes" id="UP001187471"/>
    </source>
</evidence>
<organism evidence="4 5">
    <name type="scientific">Escallonia rubra</name>
    <dbReference type="NCBI Taxonomy" id="112253"/>
    <lineage>
        <taxon>Eukaryota</taxon>
        <taxon>Viridiplantae</taxon>
        <taxon>Streptophyta</taxon>
        <taxon>Embryophyta</taxon>
        <taxon>Tracheophyta</taxon>
        <taxon>Spermatophyta</taxon>
        <taxon>Magnoliopsida</taxon>
        <taxon>eudicotyledons</taxon>
        <taxon>Gunneridae</taxon>
        <taxon>Pentapetalae</taxon>
        <taxon>asterids</taxon>
        <taxon>campanulids</taxon>
        <taxon>Escalloniales</taxon>
        <taxon>Escalloniaceae</taxon>
        <taxon>Escallonia</taxon>
    </lineage>
</organism>
<gene>
    <name evidence="4" type="ORF">RJ640_010071</name>
</gene>
<reference evidence="4" key="1">
    <citation type="submission" date="2022-12" db="EMBL/GenBank/DDBJ databases">
        <title>Draft genome assemblies for two species of Escallonia (Escalloniales).</title>
        <authorList>
            <person name="Chanderbali A."/>
            <person name="Dervinis C."/>
            <person name="Anghel I."/>
            <person name="Soltis D."/>
            <person name="Soltis P."/>
            <person name="Zapata F."/>
        </authorList>
    </citation>
    <scope>NUCLEOTIDE SEQUENCE</scope>
    <source>
        <strain evidence="4">UCBG92.1500</strain>
        <tissue evidence="4">Leaf</tissue>
    </source>
</reference>
<feature type="non-terminal residue" evidence="4">
    <location>
        <position position="1"/>
    </location>
</feature>
<evidence type="ECO:0000259" key="3">
    <source>
        <dbReference type="PROSITE" id="PS51471"/>
    </source>
</evidence>
<name>A0AA88RJL4_9ASTE</name>
<sequence length="143" mass="16416">MARSLCVEKNCFLNQYGERANMHARFNFYPRCPRPDLVLGLKPHADGSAITILMQEKQVEVGESSIIRHALLVNAGDQLEIMSNGLFKIPMHRVLTNSESERCTLAMFCTPESEKEIEPVEELVDDKRPRLYKKVKHYVGSYF</sequence>
<dbReference type="InterPro" id="IPR005123">
    <property type="entry name" value="Oxoglu/Fe-dep_dioxygenase_dom"/>
</dbReference>
<dbReference type="Gene3D" id="2.60.120.330">
    <property type="entry name" value="B-lactam Antibiotic, Isopenicillin N Synthase, Chain"/>
    <property type="match status" value="1"/>
</dbReference>
<dbReference type="InterPro" id="IPR050295">
    <property type="entry name" value="Plant_2OG-oxidoreductases"/>
</dbReference>
<keyword evidence="2" id="KW-0408">Iron</keyword>
<dbReference type="SUPFAM" id="SSF51197">
    <property type="entry name" value="Clavaminate synthase-like"/>
    <property type="match status" value="1"/>
</dbReference>
<dbReference type="PANTHER" id="PTHR47991">
    <property type="entry name" value="OXOGLUTARATE/IRON-DEPENDENT DIOXYGENASE"/>
    <property type="match status" value="1"/>
</dbReference>
<evidence type="ECO:0000313" key="4">
    <source>
        <dbReference type="EMBL" id="KAK2991069.1"/>
    </source>
</evidence>
<dbReference type="EMBL" id="JAVXUO010000580">
    <property type="protein sequence ID" value="KAK2991069.1"/>
    <property type="molecule type" value="Genomic_DNA"/>
</dbReference>
<accession>A0AA88RJL4</accession>
<dbReference type="PROSITE" id="PS51471">
    <property type="entry name" value="FE2OG_OXY"/>
    <property type="match status" value="1"/>
</dbReference>
<protein>
    <recommendedName>
        <fullName evidence="3">Fe2OG dioxygenase domain-containing protein</fullName>
    </recommendedName>
</protein>
<evidence type="ECO:0000256" key="2">
    <source>
        <dbReference type="ARBA" id="ARBA00023004"/>
    </source>
</evidence>
<dbReference type="GO" id="GO:0046872">
    <property type="term" value="F:metal ion binding"/>
    <property type="evidence" value="ECO:0007669"/>
    <property type="project" value="UniProtKB-KW"/>
</dbReference>
<dbReference type="Proteomes" id="UP001187471">
    <property type="component" value="Unassembled WGS sequence"/>
</dbReference>
<keyword evidence="1" id="KW-0479">Metal-binding</keyword>
<evidence type="ECO:0000256" key="1">
    <source>
        <dbReference type="ARBA" id="ARBA00022723"/>
    </source>
</evidence>
<dbReference type="InterPro" id="IPR044861">
    <property type="entry name" value="IPNS-like_FE2OG_OXY"/>
</dbReference>
<keyword evidence="5" id="KW-1185">Reference proteome</keyword>
<feature type="domain" description="Fe2OG dioxygenase" evidence="3">
    <location>
        <begin position="20"/>
        <end position="111"/>
    </location>
</feature>
<dbReference type="InterPro" id="IPR027443">
    <property type="entry name" value="IPNS-like_sf"/>
</dbReference>
<proteinExistence type="predicted"/>